<dbReference type="SUPFAM" id="SSF81901">
    <property type="entry name" value="HCP-like"/>
    <property type="match status" value="3"/>
</dbReference>
<dbReference type="EMBL" id="CP053892">
    <property type="protein sequence ID" value="QKG23325.1"/>
    <property type="molecule type" value="Genomic_DNA"/>
</dbReference>
<sequence length="561" mass="61953">MDMDQDETQTIRKFGEDLVAAALAGDAKTARGLTDFFVFGHHIDEGIPYWERAVEAGDAFSAFTLARYRKIRGDRAEAERLYRLAADRDAGCAYGLGVLLQEDDDPEAARWFQEGWDMGRLDCKIELGKLLAAEGKPAEAAAFLMQDTGLGDIAVFRWVQLFEGVRETFDGIAAALDAAEAAGDGDAAVAALEPLQDMDNEFKNYPGLATEAEGYLRRASALSPVALVDHAILLERLPGDRWPEVRDLLLRSHEAGYAGAAFVLGLFNEERGELAEAERWYTTAAEAGHRGGRRKLADLCLRQRRFDEAEASLGLLDPEDDDIADRLGLLAALREEGEPSPEEDLRRLPELRARAEAGDVQASFEYGRLLYDWGGGTARWAVRWYEPAALAGDAAAADGLSGLYDALGDPSRRDRWKRVAAEAGDLDACYAMAWLSEYHHDYQEAERWFVRAAADGSALRAMMAGKALAQRGAYEEAEPYLRKAWEEGRDEAFGTETAGYLGLVLNRTGRHEEAVELLTLAAATWREDVRSRYGSDDLQMLARMLRPEEELEAAEQALAAR</sequence>
<proteinExistence type="predicted"/>
<keyword evidence="2" id="KW-1185">Reference proteome</keyword>
<dbReference type="InterPro" id="IPR050767">
    <property type="entry name" value="Sel1_AlgK"/>
</dbReference>
<dbReference type="PANTHER" id="PTHR11102">
    <property type="entry name" value="SEL-1-LIKE PROTEIN"/>
    <property type="match status" value="1"/>
</dbReference>
<dbReference type="AlphaFoldDB" id="A0A7D4A5U6"/>
<dbReference type="Proteomes" id="UP000501240">
    <property type="component" value="Chromosome"/>
</dbReference>
<dbReference type="InterPro" id="IPR006597">
    <property type="entry name" value="Sel1-like"/>
</dbReference>
<dbReference type="InterPro" id="IPR011990">
    <property type="entry name" value="TPR-like_helical_dom_sf"/>
</dbReference>
<protein>
    <submittedName>
        <fullName evidence="1">Uncharacterized protein</fullName>
    </submittedName>
</protein>
<name>A0A7D4A5U6_ACTVE</name>
<reference evidence="1 2" key="1">
    <citation type="submission" date="2020-05" db="EMBL/GenBank/DDBJ databases">
        <title>Actinomadura verrucosospora NRRL-B18236 (PFL_A860) Genome sequencing and assembly.</title>
        <authorList>
            <person name="Samborskyy M."/>
        </authorList>
    </citation>
    <scope>NUCLEOTIDE SEQUENCE [LARGE SCALE GENOMIC DNA]</scope>
    <source>
        <strain evidence="1 2">NRRL:B18236</strain>
    </source>
</reference>
<dbReference type="SMART" id="SM00671">
    <property type="entry name" value="SEL1"/>
    <property type="match status" value="3"/>
</dbReference>
<evidence type="ECO:0000313" key="2">
    <source>
        <dbReference type="Proteomes" id="UP000501240"/>
    </source>
</evidence>
<accession>A0A7D4A5U6</accession>
<gene>
    <name evidence="1" type="ORF">ACTIVE_4968</name>
</gene>
<evidence type="ECO:0000313" key="1">
    <source>
        <dbReference type="EMBL" id="QKG23325.1"/>
    </source>
</evidence>
<dbReference type="Gene3D" id="1.25.40.10">
    <property type="entry name" value="Tetratricopeptide repeat domain"/>
    <property type="match status" value="4"/>
</dbReference>
<dbReference type="PANTHER" id="PTHR11102:SF160">
    <property type="entry name" value="ERAD-ASSOCIATED E3 UBIQUITIN-PROTEIN LIGASE COMPONENT HRD3"/>
    <property type="match status" value="1"/>
</dbReference>
<organism evidence="1 2">
    <name type="scientific">Actinomadura verrucosospora</name>
    <dbReference type="NCBI Taxonomy" id="46165"/>
    <lineage>
        <taxon>Bacteria</taxon>
        <taxon>Bacillati</taxon>
        <taxon>Actinomycetota</taxon>
        <taxon>Actinomycetes</taxon>
        <taxon>Streptosporangiales</taxon>
        <taxon>Thermomonosporaceae</taxon>
        <taxon>Actinomadura</taxon>
    </lineage>
</organism>